<dbReference type="InterPro" id="IPR003583">
    <property type="entry name" value="Hlx-hairpin-Hlx_DNA-bd_motif"/>
</dbReference>
<reference evidence="4" key="1">
    <citation type="journal article" date="2021" name="PeerJ">
        <title>Extensive microbial diversity within the chicken gut microbiome revealed by metagenomics and culture.</title>
        <authorList>
            <person name="Gilroy R."/>
            <person name="Ravi A."/>
            <person name="Getino M."/>
            <person name="Pursley I."/>
            <person name="Horton D.L."/>
            <person name="Alikhan N.F."/>
            <person name="Baker D."/>
            <person name="Gharbi K."/>
            <person name="Hall N."/>
            <person name="Watson M."/>
            <person name="Adriaenssens E.M."/>
            <person name="Foster-Nyarko E."/>
            <person name="Jarju S."/>
            <person name="Secka A."/>
            <person name="Antonio M."/>
            <person name="Oren A."/>
            <person name="Chaudhuri R.R."/>
            <person name="La Ragione R."/>
            <person name="Hildebrand F."/>
            <person name="Pallen M.J."/>
        </authorList>
    </citation>
    <scope>NUCLEOTIDE SEQUENCE</scope>
    <source>
        <strain evidence="4">421</strain>
    </source>
</reference>
<keyword evidence="2" id="KW-0472">Membrane</keyword>
<dbReference type="AlphaFoldDB" id="A0A9D1RD06"/>
<keyword evidence="2" id="KW-0812">Transmembrane</keyword>
<dbReference type="Pfam" id="PF12836">
    <property type="entry name" value="HHH_3"/>
    <property type="match status" value="1"/>
</dbReference>
<feature type="transmembrane region" description="Helical" evidence="2">
    <location>
        <begin position="16"/>
        <end position="34"/>
    </location>
</feature>
<evidence type="ECO:0000256" key="2">
    <source>
        <dbReference type="SAM" id="Phobius"/>
    </source>
</evidence>
<dbReference type="GO" id="GO:0006281">
    <property type="term" value="P:DNA repair"/>
    <property type="evidence" value="ECO:0007669"/>
    <property type="project" value="InterPro"/>
</dbReference>
<organism evidence="4 5">
    <name type="scientific">Candidatus Eubacterium faecipullorum</name>
    <dbReference type="NCBI Taxonomy" id="2838571"/>
    <lineage>
        <taxon>Bacteria</taxon>
        <taxon>Bacillati</taxon>
        <taxon>Bacillota</taxon>
        <taxon>Clostridia</taxon>
        <taxon>Eubacteriales</taxon>
        <taxon>Eubacteriaceae</taxon>
        <taxon>Eubacterium</taxon>
    </lineage>
</organism>
<reference evidence="4" key="2">
    <citation type="submission" date="2021-04" db="EMBL/GenBank/DDBJ databases">
        <authorList>
            <person name="Gilroy R."/>
        </authorList>
    </citation>
    <scope>NUCLEOTIDE SEQUENCE</scope>
    <source>
        <strain evidence="4">421</strain>
    </source>
</reference>
<dbReference type="InterPro" id="IPR051675">
    <property type="entry name" value="Endo/Exo/Phosphatase_dom_1"/>
</dbReference>
<dbReference type="Gene3D" id="1.10.150.320">
    <property type="entry name" value="Photosystem II 12 kDa extrinsic protein"/>
    <property type="match status" value="1"/>
</dbReference>
<dbReference type="Proteomes" id="UP000824205">
    <property type="component" value="Unassembled WGS sequence"/>
</dbReference>
<dbReference type="EMBL" id="DXGE01000021">
    <property type="protein sequence ID" value="HIW85833.1"/>
    <property type="molecule type" value="Genomic_DNA"/>
</dbReference>
<name>A0A9D1RD06_9FIRM</name>
<accession>A0A9D1RD06</accession>
<evidence type="ECO:0000259" key="3">
    <source>
        <dbReference type="SMART" id="SM00278"/>
    </source>
</evidence>
<sequence length="158" mass="16935">MSGGKQRSDGSKHSDILVGVALLLLAAVFAYLGFSQPKISNDYTVTGAQTQIYQPDFDITSDNIEETSSENITAGNLNGTQSNQQNNESGVSSVSFPVNLNTCTKEQLMEIDGIGEARADAILAYREHLGGYTSTEQLMEISGIGETIYSKIAPYVTV</sequence>
<comment type="caution">
    <text evidence="4">The sequence shown here is derived from an EMBL/GenBank/DDBJ whole genome shotgun (WGS) entry which is preliminary data.</text>
</comment>
<dbReference type="GO" id="GO:0003677">
    <property type="term" value="F:DNA binding"/>
    <property type="evidence" value="ECO:0007669"/>
    <property type="project" value="InterPro"/>
</dbReference>
<dbReference type="SMART" id="SM00278">
    <property type="entry name" value="HhH1"/>
    <property type="match status" value="2"/>
</dbReference>
<feature type="region of interest" description="Disordered" evidence="1">
    <location>
        <begin position="72"/>
        <end position="93"/>
    </location>
</feature>
<dbReference type="GO" id="GO:0015628">
    <property type="term" value="P:protein secretion by the type II secretion system"/>
    <property type="evidence" value="ECO:0007669"/>
    <property type="project" value="TreeGrafter"/>
</dbReference>
<evidence type="ECO:0000256" key="1">
    <source>
        <dbReference type="SAM" id="MobiDB-lite"/>
    </source>
</evidence>
<protein>
    <submittedName>
        <fullName evidence="4">Helix-hairpin-helix domain-containing protein</fullName>
    </submittedName>
</protein>
<evidence type="ECO:0000313" key="4">
    <source>
        <dbReference type="EMBL" id="HIW85833.1"/>
    </source>
</evidence>
<dbReference type="GO" id="GO:0015627">
    <property type="term" value="C:type II protein secretion system complex"/>
    <property type="evidence" value="ECO:0007669"/>
    <property type="project" value="TreeGrafter"/>
</dbReference>
<gene>
    <name evidence="4" type="ORF">IAA48_04985</name>
</gene>
<feature type="domain" description="Helix-hairpin-helix DNA-binding motif class 1" evidence="3">
    <location>
        <begin position="106"/>
        <end position="125"/>
    </location>
</feature>
<dbReference type="SUPFAM" id="SSF47781">
    <property type="entry name" value="RuvA domain 2-like"/>
    <property type="match status" value="1"/>
</dbReference>
<proteinExistence type="predicted"/>
<feature type="domain" description="Helix-hairpin-helix DNA-binding motif class 1" evidence="3">
    <location>
        <begin position="136"/>
        <end position="155"/>
    </location>
</feature>
<evidence type="ECO:0000313" key="5">
    <source>
        <dbReference type="Proteomes" id="UP000824205"/>
    </source>
</evidence>
<dbReference type="PANTHER" id="PTHR21180">
    <property type="entry name" value="ENDONUCLEASE/EXONUCLEASE/PHOSPHATASE FAMILY DOMAIN-CONTAINING PROTEIN 1"/>
    <property type="match status" value="1"/>
</dbReference>
<keyword evidence="2" id="KW-1133">Transmembrane helix</keyword>
<dbReference type="InterPro" id="IPR010994">
    <property type="entry name" value="RuvA_2-like"/>
</dbReference>
<dbReference type="PANTHER" id="PTHR21180:SF32">
    <property type="entry name" value="ENDONUCLEASE_EXONUCLEASE_PHOSPHATASE FAMILY DOMAIN-CONTAINING PROTEIN 1"/>
    <property type="match status" value="1"/>
</dbReference>